<dbReference type="EMBL" id="NCKW01008591">
    <property type="protein sequence ID" value="POM67869.1"/>
    <property type="molecule type" value="Genomic_DNA"/>
</dbReference>
<proteinExistence type="predicted"/>
<evidence type="ECO:0000313" key="3">
    <source>
        <dbReference type="Proteomes" id="UP000237271"/>
    </source>
</evidence>
<accession>A0A2P4XQU0</accession>
<evidence type="ECO:0000313" key="2">
    <source>
        <dbReference type="EMBL" id="POM67869.1"/>
    </source>
</evidence>
<protein>
    <submittedName>
        <fullName evidence="2">Uncharacterized protein</fullName>
    </submittedName>
</protein>
<dbReference type="Proteomes" id="UP000237271">
    <property type="component" value="Unassembled WGS sequence"/>
</dbReference>
<dbReference type="OrthoDB" id="122463at2759"/>
<feature type="compositionally biased region" description="Low complexity" evidence="1">
    <location>
        <begin position="290"/>
        <end position="313"/>
    </location>
</feature>
<evidence type="ECO:0000256" key="1">
    <source>
        <dbReference type="SAM" id="MobiDB-lite"/>
    </source>
</evidence>
<keyword evidence="3" id="KW-1185">Reference proteome</keyword>
<feature type="region of interest" description="Disordered" evidence="1">
    <location>
        <begin position="240"/>
        <end position="320"/>
    </location>
</feature>
<organism evidence="2 3">
    <name type="scientific">Phytophthora palmivora</name>
    <dbReference type="NCBI Taxonomy" id="4796"/>
    <lineage>
        <taxon>Eukaryota</taxon>
        <taxon>Sar</taxon>
        <taxon>Stramenopiles</taxon>
        <taxon>Oomycota</taxon>
        <taxon>Peronosporomycetes</taxon>
        <taxon>Peronosporales</taxon>
        <taxon>Peronosporaceae</taxon>
        <taxon>Phytophthora</taxon>
    </lineage>
</organism>
<sequence length="657" mass="72077">MSSAPATTSATAAKPRRAVPRRFVPDDSLFSASYDILDDIASTDDDRFFKASSSLPTPVSADDCARMWIPAATVATERNLDEILGSLANGSQPETWKTHRASLRDFVRIPNHGIGFMCTSEAALHSLGGIQLTICGTKATIRKHSKYDQLYYVELTRLPSDVPDRVIYDWFVDCGARPVLITPTFVSGELKSRDRTVYFNDKKCPTGIFLENGEPLREIYFHPDDKPCFVQHRTRKFNRVKPPHLRKVASAPAPDAADDGDKSMGSADDSSLHDVDDTSSGDANMGDGESSPSPAISPTVSSSPAPSVVSTPTLASGVTSTHANIQKKSMILDTVSSSDATWKLVQASRRGVTQHAGPTAPPEGLTPCTLVDDSTDNTAIPYECTAISIYNTYQVLADPTYDDRQPPDVDMAVVDQEGSPISGFTEDSPLIVHRDAAMALMQSRKLTPKSPHVSVTDLDALIAEFVAKDVQQFNSHEDLLAAITVQPAYLRHLYKLPAEWLERTFRSHAVYRATCGFPLPDGQADIRHYLQEKFTVPAASLSDLFDHVFPADDVRGAALCWARSDLFLMIHAPGIYFDPVKIKMLLPDRLQAKRLRGTPFLLWSDVNLRFIARTDVVAVFLTDTRTPDSARASLQYLKTMDLPAAETAPSQLVRAHL</sequence>
<name>A0A2P4XQU0_9STRA</name>
<comment type="caution">
    <text evidence="2">The sequence shown here is derived from an EMBL/GenBank/DDBJ whole genome shotgun (WGS) entry which is preliminary data.</text>
</comment>
<gene>
    <name evidence="2" type="ORF">PHPALM_16048</name>
</gene>
<dbReference type="AlphaFoldDB" id="A0A2P4XQU0"/>
<reference evidence="2 3" key="1">
    <citation type="journal article" date="2017" name="Genome Biol. Evol.">
        <title>Phytophthora megakarya and P. palmivora, closely related causal agents of cacao black pod rot, underwent increases in genome sizes and gene numbers by different mechanisms.</title>
        <authorList>
            <person name="Ali S.S."/>
            <person name="Shao J."/>
            <person name="Lary D.J."/>
            <person name="Kronmiller B."/>
            <person name="Shen D."/>
            <person name="Strem M.D."/>
            <person name="Amoako-Attah I."/>
            <person name="Akrofi A.Y."/>
            <person name="Begoude B.A."/>
            <person name="Ten Hoopen G.M."/>
            <person name="Coulibaly K."/>
            <person name="Kebe B.I."/>
            <person name="Melnick R.L."/>
            <person name="Guiltinan M.J."/>
            <person name="Tyler B.M."/>
            <person name="Meinhardt L.W."/>
            <person name="Bailey B.A."/>
        </authorList>
    </citation>
    <scope>NUCLEOTIDE SEQUENCE [LARGE SCALE GENOMIC DNA]</scope>
    <source>
        <strain evidence="3">sbr112.9</strain>
    </source>
</reference>